<name>A0AC34GWF3_9BILA</name>
<accession>A0AC34GWF3</accession>
<dbReference type="Proteomes" id="UP000887579">
    <property type="component" value="Unplaced"/>
</dbReference>
<evidence type="ECO:0000313" key="2">
    <source>
        <dbReference type="WBParaSite" id="ES5_v2.g9417.t1"/>
    </source>
</evidence>
<evidence type="ECO:0000313" key="1">
    <source>
        <dbReference type="Proteomes" id="UP000887579"/>
    </source>
</evidence>
<sequence>MGTLKINQATVNFMTSSIVVIGVFVIYQLRKRYNYWNNEFKEVGSVKDLFLYPIKSAKSMNVEWMDCLKNGSQFKGNKDRHFLIVDENADHLFFRGKQYPKMVLIESQVIDDILIIKTPNGNSVKVNLKDVENRNDVRNAM</sequence>
<organism evidence="1 2">
    <name type="scientific">Panagrolaimus sp. ES5</name>
    <dbReference type="NCBI Taxonomy" id="591445"/>
    <lineage>
        <taxon>Eukaryota</taxon>
        <taxon>Metazoa</taxon>
        <taxon>Ecdysozoa</taxon>
        <taxon>Nematoda</taxon>
        <taxon>Chromadorea</taxon>
        <taxon>Rhabditida</taxon>
        <taxon>Tylenchina</taxon>
        <taxon>Panagrolaimomorpha</taxon>
        <taxon>Panagrolaimoidea</taxon>
        <taxon>Panagrolaimidae</taxon>
        <taxon>Panagrolaimus</taxon>
    </lineage>
</organism>
<proteinExistence type="predicted"/>
<reference evidence="2" key="1">
    <citation type="submission" date="2022-11" db="UniProtKB">
        <authorList>
            <consortium name="WormBaseParasite"/>
        </authorList>
    </citation>
    <scope>IDENTIFICATION</scope>
</reference>
<protein>
    <submittedName>
        <fullName evidence="2">Molybdenum cofactor sulfurase middle domain-containing protein</fullName>
    </submittedName>
</protein>
<dbReference type="WBParaSite" id="ES5_v2.g9417.t1">
    <property type="protein sequence ID" value="ES5_v2.g9417.t1"/>
    <property type="gene ID" value="ES5_v2.g9417"/>
</dbReference>